<keyword evidence="7" id="KW-1185">Reference proteome</keyword>
<keyword evidence="2 4" id="KW-0689">Ribosomal protein</keyword>
<evidence type="ECO:0000256" key="5">
    <source>
        <dbReference type="RuleBase" id="RU000660"/>
    </source>
</evidence>
<dbReference type="Pfam" id="PF01196">
    <property type="entry name" value="Ribosomal_L17"/>
    <property type="match status" value="1"/>
</dbReference>
<evidence type="ECO:0000256" key="3">
    <source>
        <dbReference type="ARBA" id="ARBA00023274"/>
    </source>
</evidence>
<dbReference type="GO" id="GO:0005840">
    <property type="term" value="C:ribosome"/>
    <property type="evidence" value="ECO:0007669"/>
    <property type="project" value="UniProtKB-KW"/>
</dbReference>
<dbReference type="RefSeq" id="WP_015732008.1">
    <property type="nucleotide sequence ID" value="NC_013410.1"/>
</dbReference>
<evidence type="ECO:0000256" key="2">
    <source>
        <dbReference type="ARBA" id="ARBA00022980"/>
    </source>
</evidence>
<sequence>MRHGVKNKKLGVNAQHKRAILRALTTSILEKGMETDQNKRYVRTTLHKAKLVRSCVERMITYAKKGDLSARREAARFVMDPKVLQDLFNTIGPRYANRNGGYTRVLKLGPNRAGDAAEMALIGLVEDEIVAKAKKAAEPAKADAAVDMVEGEGKSAN</sequence>
<evidence type="ECO:0000256" key="4">
    <source>
        <dbReference type="HAMAP-Rule" id="MF_01368"/>
    </source>
</evidence>
<dbReference type="EMBL" id="CP001792">
    <property type="protein sequence ID" value="ACX74994.1"/>
    <property type="molecule type" value="Genomic_DNA"/>
</dbReference>
<dbReference type="SUPFAM" id="SSF64263">
    <property type="entry name" value="Prokaryotic ribosomal protein L17"/>
    <property type="match status" value="1"/>
</dbReference>
<gene>
    <name evidence="4" type="primary">rplQ</name>
    <name evidence="6" type="ordered locus">Fisuc_1396</name>
</gene>
<dbReference type="InterPro" id="IPR000456">
    <property type="entry name" value="Ribosomal_bL17"/>
</dbReference>
<comment type="similarity">
    <text evidence="1 4 5">Belongs to the bacterial ribosomal protein bL17 family.</text>
</comment>
<dbReference type="HAMAP" id="MF_01368">
    <property type="entry name" value="Ribosomal_bL17"/>
    <property type="match status" value="1"/>
</dbReference>
<protein>
    <recommendedName>
        <fullName evidence="4">Large ribosomal subunit protein bL17</fullName>
    </recommendedName>
</protein>
<comment type="subunit">
    <text evidence="4">Part of the 50S ribosomal subunit. Contacts protein L32.</text>
</comment>
<dbReference type="NCBIfam" id="TIGR00059">
    <property type="entry name" value="L17"/>
    <property type="match status" value="1"/>
</dbReference>
<keyword evidence="3 4" id="KW-0687">Ribonucleoprotein</keyword>
<dbReference type="Gene3D" id="3.90.1030.10">
    <property type="entry name" value="Ribosomal protein L17"/>
    <property type="match status" value="1"/>
</dbReference>
<organism evidence="6 7">
    <name type="scientific">Fibrobacter succinogenes (strain ATCC 19169 / S85)</name>
    <dbReference type="NCBI Taxonomy" id="59374"/>
    <lineage>
        <taxon>Bacteria</taxon>
        <taxon>Pseudomonadati</taxon>
        <taxon>Fibrobacterota</taxon>
        <taxon>Fibrobacteria</taxon>
        <taxon>Fibrobacterales</taxon>
        <taxon>Fibrobacteraceae</taxon>
        <taxon>Fibrobacter</taxon>
    </lineage>
</organism>
<accession>A0ABN3YXH1</accession>
<name>A0ABN3YXH1_FIBSS</name>
<reference evidence="6" key="1">
    <citation type="submission" date="2009-10" db="EMBL/GenBank/DDBJ databases">
        <title>Complete sequence of Fibrobacter succinogenes subsp. succinogenes S85.</title>
        <authorList>
            <consortium name="US DOE Joint Genome Institute"/>
            <person name="Lucas S."/>
            <person name="Copeland A."/>
            <person name="Lapidus A."/>
            <person name="Glavina del Rio T."/>
            <person name="Tice H."/>
            <person name="Bruce D."/>
            <person name="Goodwin L."/>
            <person name="Pitluck S."/>
            <person name="Chertkov O."/>
            <person name="Detter J.C."/>
            <person name="Han C."/>
            <person name="Tapia R."/>
            <person name="Larimer F."/>
            <person name="Land M."/>
            <person name="Hauser L."/>
            <person name="Kyrpides N."/>
            <person name="Mikhailova N."/>
            <person name="Weimer P.J."/>
            <person name="Stevenson D.M."/>
            <person name="Boyum J."/>
            <person name="Brumm P.I."/>
            <person name="Mead D."/>
        </authorList>
    </citation>
    <scope>NUCLEOTIDE SEQUENCE [LARGE SCALE GENOMIC DNA]</scope>
    <source>
        <strain evidence="6">S85</strain>
    </source>
</reference>
<proteinExistence type="inferred from homology"/>
<evidence type="ECO:0000313" key="7">
    <source>
        <dbReference type="Proteomes" id="UP000001497"/>
    </source>
</evidence>
<evidence type="ECO:0000313" key="6">
    <source>
        <dbReference type="EMBL" id="ACX74994.1"/>
    </source>
</evidence>
<dbReference type="Proteomes" id="UP000001497">
    <property type="component" value="Chromosome"/>
</dbReference>
<dbReference type="PANTHER" id="PTHR14413">
    <property type="entry name" value="RIBOSOMAL PROTEIN L17"/>
    <property type="match status" value="1"/>
</dbReference>
<dbReference type="InterPro" id="IPR036373">
    <property type="entry name" value="Ribosomal_bL17_sf"/>
</dbReference>
<evidence type="ECO:0000256" key="1">
    <source>
        <dbReference type="ARBA" id="ARBA00008777"/>
    </source>
</evidence>
<dbReference type="PANTHER" id="PTHR14413:SF16">
    <property type="entry name" value="LARGE RIBOSOMAL SUBUNIT PROTEIN BL17M"/>
    <property type="match status" value="1"/>
</dbReference>